<dbReference type="InterPro" id="IPR046867">
    <property type="entry name" value="AldOxase/xan_DH_MoCoBD2"/>
</dbReference>
<evidence type="ECO:0000313" key="3">
    <source>
        <dbReference type="EMBL" id="MFD2739108.1"/>
    </source>
</evidence>
<feature type="transmembrane region" description="Helical" evidence="1">
    <location>
        <begin position="18"/>
        <end position="36"/>
    </location>
</feature>
<dbReference type="EMBL" id="JBHUMP010000003">
    <property type="protein sequence ID" value="MFD2739108.1"/>
    <property type="molecule type" value="Genomic_DNA"/>
</dbReference>
<name>A0ABW5TZN1_9RHOB</name>
<sequence length="755" mass="80819">MGRDGRTGRGGRIARRGFLIGSAAIAGGVAFGTYLYQRVLDNPLEAGLRPGEIAITPYVKIDASGITLITPRADVGQGAYSVQAHMIAEELDVRLDQVRIEPGPPSAVYYNGVVGAEALPIAATSESFLARGGRGAADAAGKLLGLQLTGGSTTVPDMYDRLRMAGAVARETLLLAAAAQTGLPVDQLRTEDGAVVLPDEMRLAYVDLGAAAAEIVPPEEVTLRDPSEWRYLGREQMRTDVMAKSTGTQTYGIDLVREDMVYATTRTNPARGSGMLGFDAHDAKAMRGVRAVLAIEGGIAVVADNTWRAFQAAETVQCDWGEPTYPPSSAEQFEMVANSFARKFRDSRFKDEGDVKAALGSSGDGEMLVAEYRIPYLAHAPLEPMSVVVQMGEGRLDIWTGTQIPRFLQANAAALSGLEPEQVHVHVLMSGGSFGRRLEDDYVLQAVEIALQMPGPPIKMVWRREEDFSHDFPRPLALARGRGKVVDGKVSALDLAIAAPSVAESQLGRLKQPAFGPDTAIVAGAWDQPFQIPDYRVTGYRVPAMVPVSSWRSVGASGNGFFHESLMDELCHAAGADPLAERLRLCWHGPSRQVLEAVGEMSGWGSDLEKGRGRGLAFVLSFGVPVAQVVEVTAMEGGIRIDRVFVAADVGRVIDPVNFEAQLQGGVIWGLGHAMNCELTYEGGVAEQDNFHVYEGMRLYQTPEIVVRGLENGTTLKGIGEPGVPPAAPALANAIFAATGQRIRELPLSKSVDFL</sequence>
<comment type="caution">
    <text evidence="3">The sequence shown here is derived from an EMBL/GenBank/DDBJ whole genome shotgun (WGS) entry which is preliminary data.</text>
</comment>
<reference evidence="4" key="1">
    <citation type="journal article" date="2019" name="Int. J. Syst. Evol. Microbiol.">
        <title>The Global Catalogue of Microorganisms (GCM) 10K type strain sequencing project: providing services to taxonomists for standard genome sequencing and annotation.</title>
        <authorList>
            <consortium name="The Broad Institute Genomics Platform"/>
            <consortium name="The Broad Institute Genome Sequencing Center for Infectious Disease"/>
            <person name="Wu L."/>
            <person name="Ma J."/>
        </authorList>
    </citation>
    <scope>NUCLEOTIDE SEQUENCE [LARGE SCALE GENOMIC DNA]</scope>
    <source>
        <strain evidence="4">TISTR 2562</strain>
    </source>
</reference>
<dbReference type="InterPro" id="IPR052516">
    <property type="entry name" value="N-heterocyclic_Hydroxylase"/>
</dbReference>
<dbReference type="SUPFAM" id="SSF56003">
    <property type="entry name" value="Molybdenum cofactor-binding domain"/>
    <property type="match status" value="2"/>
</dbReference>
<organism evidence="3 4">
    <name type="scientific">Sulfitobacter aestuarii</name>
    <dbReference type="NCBI Taxonomy" id="2161676"/>
    <lineage>
        <taxon>Bacteria</taxon>
        <taxon>Pseudomonadati</taxon>
        <taxon>Pseudomonadota</taxon>
        <taxon>Alphaproteobacteria</taxon>
        <taxon>Rhodobacterales</taxon>
        <taxon>Roseobacteraceae</taxon>
        <taxon>Sulfitobacter</taxon>
    </lineage>
</organism>
<dbReference type="Gene3D" id="3.30.365.10">
    <property type="entry name" value="Aldehyde oxidase/xanthine dehydrogenase, molybdopterin binding domain"/>
    <property type="match status" value="4"/>
</dbReference>
<dbReference type="SMART" id="SM01008">
    <property type="entry name" value="Ald_Xan_dh_C"/>
    <property type="match status" value="1"/>
</dbReference>
<dbReference type="PIRSF" id="PIRSF036389">
    <property type="entry name" value="IOR_B"/>
    <property type="match status" value="1"/>
</dbReference>
<dbReference type="PANTHER" id="PTHR47495">
    <property type="entry name" value="ALDEHYDE DEHYDROGENASE"/>
    <property type="match status" value="1"/>
</dbReference>
<keyword evidence="1" id="KW-0472">Membrane</keyword>
<keyword evidence="1" id="KW-0812">Transmembrane</keyword>
<dbReference type="InterPro" id="IPR000674">
    <property type="entry name" value="Ald_Oxase/Xan_DH_a/b"/>
</dbReference>
<dbReference type="InterPro" id="IPR012368">
    <property type="entry name" value="OxRdtase_Mopterin-bd_su_IorB"/>
</dbReference>
<dbReference type="InterPro" id="IPR037165">
    <property type="entry name" value="AldOxase/xan_DH_Mopterin-bd_sf"/>
</dbReference>
<accession>A0ABW5TZN1</accession>
<dbReference type="Pfam" id="PF20256">
    <property type="entry name" value="MoCoBD_2"/>
    <property type="match status" value="1"/>
</dbReference>
<dbReference type="Gene3D" id="3.90.1170.50">
    <property type="entry name" value="Aldehyde oxidase/xanthine dehydrogenase, a/b hammerhead"/>
    <property type="match status" value="1"/>
</dbReference>
<dbReference type="RefSeq" id="WP_386372404.1">
    <property type="nucleotide sequence ID" value="NZ_JBHUMP010000003.1"/>
</dbReference>
<evidence type="ECO:0000313" key="4">
    <source>
        <dbReference type="Proteomes" id="UP001597474"/>
    </source>
</evidence>
<dbReference type="PANTHER" id="PTHR47495:SF1">
    <property type="entry name" value="BLL3820 PROTEIN"/>
    <property type="match status" value="1"/>
</dbReference>
<feature type="domain" description="Aldehyde oxidase/xanthine dehydrogenase a/b hammerhead" evidence="2">
    <location>
        <begin position="246"/>
        <end position="324"/>
    </location>
</feature>
<protein>
    <submittedName>
        <fullName evidence="3">Molybdopterin cofactor-binding domain-containing protein</fullName>
    </submittedName>
</protein>
<proteinExistence type="predicted"/>
<evidence type="ECO:0000256" key="1">
    <source>
        <dbReference type="SAM" id="Phobius"/>
    </source>
</evidence>
<keyword evidence="4" id="KW-1185">Reference proteome</keyword>
<gene>
    <name evidence="3" type="ORF">ACFSUD_05985</name>
</gene>
<evidence type="ECO:0000259" key="2">
    <source>
        <dbReference type="SMART" id="SM01008"/>
    </source>
</evidence>
<dbReference type="InterPro" id="IPR008274">
    <property type="entry name" value="AldOxase/xan_DH_MoCoBD1"/>
</dbReference>
<keyword evidence="1" id="KW-1133">Transmembrane helix</keyword>
<dbReference type="Pfam" id="PF02738">
    <property type="entry name" value="MoCoBD_1"/>
    <property type="match status" value="1"/>
</dbReference>
<dbReference type="Proteomes" id="UP001597474">
    <property type="component" value="Unassembled WGS sequence"/>
</dbReference>